<dbReference type="GO" id="GO:0003924">
    <property type="term" value="F:GTPase activity"/>
    <property type="evidence" value="ECO:0007669"/>
    <property type="project" value="InterPro"/>
</dbReference>
<dbReference type="NCBIfam" id="TIGR00231">
    <property type="entry name" value="small_GTP"/>
    <property type="match status" value="1"/>
</dbReference>
<dbReference type="PANTHER" id="PTHR24072">
    <property type="entry name" value="RHO FAMILY GTPASE"/>
    <property type="match status" value="1"/>
</dbReference>
<keyword evidence="1" id="KW-0488">Methylation</keyword>
<dbReference type="PROSITE" id="PS51420">
    <property type="entry name" value="RHO"/>
    <property type="match status" value="1"/>
</dbReference>
<evidence type="ECO:0000313" key="4">
    <source>
        <dbReference type="EMBL" id="KAH6643264.1"/>
    </source>
</evidence>
<feature type="non-terminal residue" evidence="4">
    <location>
        <position position="199"/>
    </location>
</feature>
<dbReference type="AlphaFoldDB" id="A0A9P8RJV1"/>
<organism evidence="4 5">
    <name type="scientific">Truncatella angustata</name>
    <dbReference type="NCBI Taxonomy" id="152316"/>
    <lineage>
        <taxon>Eukaryota</taxon>
        <taxon>Fungi</taxon>
        <taxon>Dikarya</taxon>
        <taxon>Ascomycota</taxon>
        <taxon>Pezizomycotina</taxon>
        <taxon>Sordariomycetes</taxon>
        <taxon>Xylariomycetidae</taxon>
        <taxon>Amphisphaeriales</taxon>
        <taxon>Sporocadaceae</taxon>
        <taxon>Truncatella</taxon>
    </lineage>
</organism>
<keyword evidence="3" id="KW-0342">GTP-binding</keyword>
<evidence type="ECO:0000256" key="3">
    <source>
        <dbReference type="ARBA" id="ARBA00023134"/>
    </source>
</evidence>
<evidence type="ECO:0000313" key="5">
    <source>
        <dbReference type="Proteomes" id="UP000758603"/>
    </source>
</evidence>
<dbReference type="GeneID" id="70127817"/>
<dbReference type="GO" id="GO:0007264">
    <property type="term" value="P:small GTPase-mediated signal transduction"/>
    <property type="evidence" value="ECO:0007669"/>
    <property type="project" value="InterPro"/>
</dbReference>
<dbReference type="OrthoDB" id="8830751at2759"/>
<dbReference type="SUPFAM" id="SSF52540">
    <property type="entry name" value="P-loop containing nucleoside triphosphate hydrolases"/>
    <property type="match status" value="1"/>
</dbReference>
<dbReference type="InterPro" id="IPR027417">
    <property type="entry name" value="P-loop_NTPase"/>
</dbReference>
<dbReference type="Proteomes" id="UP000758603">
    <property type="component" value="Unassembled WGS sequence"/>
</dbReference>
<evidence type="ECO:0000256" key="2">
    <source>
        <dbReference type="ARBA" id="ARBA00022741"/>
    </source>
</evidence>
<dbReference type="PROSITE" id="PS51419">
    <property type="entry name" value="RAB"/>
    <property type="match status" value="1"/>
</dbReference>
<keyword evidence="5" id="KW-1185">Reference proteome</keyword>
<evidence type="ECO:0000256" key="1">
    <source>
        <dbReference type="ARBA" id="ARBA00022481"/>
    </source>
</evidence>
<accession>A0A9P8RJV1</accession>
<dbReference type="RefSeq" id="XP_045951194.1">
    <property type="nucleotide sequence ID" value="XM_046098925.1"/>
</dbReference>
<protein>
    <submittedName>
        <fullName evidence="4">Rac5 protein</fullName>
    </submittedName>
</protein>
<dbReference type="GO" id="GO:0005525">
    <property type="term" value="F:GTP binding"/>
    <property type="evidence" value="ECO:0007669"/>
    <property type="project" value="UniProtKB-KW"/>
</dbReference>
<comment type="caution">
    <text evidence="4">The sequence shown here is derived from an EMBL/GenBank/DDBJ whole genome shotgun (WGS) entry which is preliminary data.</text>
</comment>
<dbReference type="EMBL" id="JAGPXC010000013">
    <property type="protein sequence ID" value="KAH6643264.1"/>
    <property type="molecule type" value="Genomic_DNA"/>
</dbReference>
<dbReference type="InterPro" id="IPR003578">
    <property type="entry name" value="Small_GTPase_Rho"/>
</dbReference>
<gene>
    <name evidence="4" type="ORF">BKA67DRAFT_528126</name>
</gene>
<dbReference type="Pfam" id="PF00071">
    <property type="entry name" value="Ras"/>
    <property type="match status" value="1"/>
</dbReference>
<proteinExistence type="predicted"/>
<name>A0A9P8RJV1_9PEZI</name>
<dbReference type="Gene3D" id="3.40.50.300">
    <property type="entry name" value="P-loop containing nucleotide triphosphate hydrolases"/>
    <property type="match status" value="1"/>
</dbReference>
<dbReference type="SMART" id="SM00174">
    <property type="entry name" value="RHO"/>
    <property type="match status" value="1"/>
</dbReference>
<dbReference type="InterPro" id="IPR005225">
    <property type="entry name" value="Small_GTP-bd"/>
</dbReference>
<keyword evidence="2" id="KW-0547">Nucleotide-binding</keyword>
<dbReference type="InterPro" id="IPR001806">
    <property type="entry name" value="Small_GTPase"/>
</dbReference>
<sequence length="199" mass="22024">RCVAVGDADCGKTQLLTALAGRISWGEYIPTVFDNYSMRCSVREENQGRNVELGLFDTAGQEEYRRLLPFTFAQADVFIVCFPADASMERLAASVSDLWLPEIHRVCPGAPFVVAAIHNDWDDADDVPGALLSIDPEDRVNFARKIGASGYFDIWPCTRIRVDQLLTEVSTRTGNSPAKSPMSPDEQQLIARFRSLAPP</sequence>
<reference evidence="4" key="1">
    <citation type="journal article" date="2021" name="Nat. Commun.">
        <title>Genetic determinants of endophytism in the Arabidopsis root mycobiome.</title>
        <authorList>
            <person name="Mesny F."/>
            <person name="Miyauchi S."/>
            <person name="Thiergart T."/>
            <person name="Pickel B."/>
            <person name="Atanasova L."/>
            <person name="Karlsson M."/>
            <person name="Huettel B."/>
            <person name="Barry K.W."/>
            <person name="Haridas S."/>
            <person name="Chen C."/>
            <person name="Bauer D."/>
            <person name="Andreopoulos W."/>
            <person name="Pangilinan J."/>
            <person name="LaButti K."/>
            <person name="Riley R."/>
            <person name="Lipzen A."/>
            <person name="Clum A."/>
            <person name="Drula E."/>
            <person name="Henrissat B."/>
            <person name="Kohler A."/>
            <person name="Grigoriev I.V."/>
            <person name="Martin F.M."/>
            <person name="Hacquard S."/>
        </authorList>
    </citation>
    <scope>NUCLEOTIDE SEQUENCE</scope>
    <source>
        <strain evidence="4">MPI-SDFR-AT-0073</strain>
    </source>
</reference>